<gene>
    <name evidence="2" type="ORF">KPH14_004898</name>
</gene>
<dbReference type="Proteomes" id="UP001258017">
    <property type="component" value="Unassembled WGS sequence"/>
</dbReference>
<dbReference type="EMBL" id="JAIFRP010000031">
    <property type="protein sequence ID" value="KAK2582611.1"/>
    <property type="molecule type" value="Genomic_DNA"/>
</dbReference>
<evidence type="ECO:0000313" key="3">
    <source>
        <dbReference type="Proteomes" id="UP001258017"/>
    </source>
</evidence>
<feature type="compositionally biased region" description="Basic and acidic residues" evidence="1">
    <location>
        <begin position="57"/>
        <end position="74"/>
    </location>
</feature>
<keyword evidence="3" id="KW-1185">Reference proteome</keyword>
<accession>A0AAD9RMY3</accession>
<reference evidence="2" key="1">
    <citation type="submission" date="2021-08" db="EMBL/GenBank/DDBJ databases">
        <authorList>
            <person name="Misof B."/>
            <person name="Oliver O."/>
            <person name="Podsiadlowski L."/>
            <person name="Donath A."/>
            <person name="Peters R."/>
            <person name="Mayer C."/>
            <person name="Rust J."/>
            <person name="Gunkel S."/>
            <person name="Lesny P."/>
            <person name="Martin S."/>
            <person name="Oeyen J.P."/>
            <person name="Petersen M."/>
            <person name="Panagiotis P."/>
            <person name="Wilbrandt J."/>
            <person name="Tanja T."/>
        </authorList>
    </citation>
    <scope>NUCLEOTIDE SEQUENCE</scope>
    <source>
        <strain evidence="2">GBR_01_08_01A</strain>
        <tissue evidence="2">Thorax + abdomen</tissue>
    </source>
</reference>
<evidence type="ECO:0000313" key="2">
    <source>
        <dbReference type="EMBL" id="KAK2582611.1"/>
    </source>
</evidence>
<sequence>MFQSLNVGSCSRLDNNMTKYERLYAPKWYVLPVPAIASLWKRTEQRGNVRCGNANRSRSEVPLDERTAGKLGEP</sequence>
<feature type="region of interest" description="Disordered" evidence="1">
    <location>
        <begin position="50"/>
        <end position="74"/>
    </location>
</feature>
<name>A0AAD9RMY3_9HYME</name>
<protein>
    <submittedName>
        <fullName evidence="2">Uncharacterized protein</fullName>
    </submittedName>
</protein>
<evidence type="ECO:0000256" key="1">
    <source>
        <dbReference type="SAM" id="MobiDB-lite"/>
    </source>
</evidence>
<organism evidence="2 3">
    <name type="scientific">Odynerus spinipes</name>
    <dbReference type="NCBI Taxonomy" id="1348599"/>
    <lineage>
        <taxon>Eukaryota</taxon>
        <taxon>Metazoa</taxon>
        <taxon>Ecdysozoa</taxon>
        <taxon>Arthropoda</taxon>
        <taxon>Hexapoda</taxon>
        <taxon>Insecta</taxon>
        <taxon>Pterygota</taxon>
        <taxon>Neoptera</taxon>
        <taxon>Endopterygota</taxon>
        <taxon>Hymenoptera</taxon>
        <taxon>Apocrita</taxon>
        <taxon>Aculeata</taxon>
        <taxon>Vespoidea</taxon>
        <taxon>Vespidae</taxon>
        <taxon>Eumeninae</taxon>
        <taxon>Odynerus</taxon>
    </lineage>
</organism>
<reference evidence="2" key="2">
    <citation type="journal article" date="2023" name="Commun. Biol.">
        <title>Intrasexual cuticular hydrocarbon dimorphism in a wasp sheds light on hydrocarbon biosynthesis genes in Hymenoptera.</title>
        <authorList>
            <person name="Moris V.C."/>
            <person name="Podsiadlowski L."/>
            <person name="Martin S."/>
            <person name="Oeyen J.P."/>
            <person name="Donath A."/>
            <person name="Petersen M."/>
            <person name="Wilbrandt J."/>
            <person name="Misof B."/>
            <person name="Liedtke D."/>
            <person name="Thamm M."/>
            <person name="Scheiner R."/>
            <person name="Schmitt T."/>
            <person name="Niehuis O."/>
        </authorList>
    </citation>
    <scope>NUCLEOTIDE SEQUENCE</scope>
    <source>
        <strain evidence="2">GBR_01_08_01A</strain>
    </source>
</reference>
<comment type="caution">
    <text evidence="2">The sequence shown here is derived from an EMBL/GenBank/DDBJ whole genome shotgun (WGS) entry which is preliminary data.</text>
</comment>
<dbReference type="AlphaFoldDB" id="A0AAD9RMY3"/>
<proteinExistence type="predicted"/>